<protein>
    <submittedName>
        <fullName evidence="1">Uncharacterized protein</fullName>
    </submittedName>
</protein>
<dbReference type="EMBL" id="CAJOBH010227760">
    <property type="protein sequence ID" value="CAF5058711.1"/>
    <property type="molecule type" value="Genomic_DNA"/>
</dbReference>
<sequence>YFKNGKYVQFVLECRVHPSNIKVIGRETLGARTTIDSNVSNEEIEWVIETNAKKIVDFNDVDAEMICTGIMIRVTEQHPQSLPDSKWWSG</sequence>
<reference evidence="1" key="1">
    <citation type="submission" date="2021-02" db="EMBL/GenBank/DDBJ databases">
        <authorList>
            <person name="Nowell W R."/>
        </authorList>
    </citation>
    <scope>NUCLEOTIDE SEQUENCE</scope>
</reference>
<organism evidence="1 3">
    <name type="scientific">Rotaria magnacalcarata</name>
    <dbReference type="NCBI Taxonomy" id="392030"/>
    <lineage>
        <taxon>Eukaryota</taxon>
        <taxon>Metazoa</taxon>
        <taxon>Spiralia</taxon>
        <taxon>Gnathifera</taxon>
        <taxon>Rotifera</taxon>
        <taxon>Eurotatoria</taxon>
        <taxon>Bdelloidea</taxon>
        <taxon>Philodinida</taxon>
        <taxon>Philodinidae</taxon>
        <taxon>Rotaria</taxon>
    </lineage>
</organism>
<dbReference type="Proteomes" id="UP000681720">
    <property type="component" value="Unassembled WGS sequence"/>
</dbReference>
<feature type="non-terminal residue" evidence="1">
    <location>
        <position position="1"/>
    </location>
</feature>
<evidence type="ECO:0000313" key="2">
    <source>
        <dbReference type="EMBL" id="CAF5221715.1"/>
    </source>
</evidence>
<name>A0A8S3E910_9BILA</name>
<dbReference type="AlphaFoldDB" id="A0A8S3E910"/>
<proteinExistence type="predicted"/>
<gene>
    <name evidence="1" type="ORF">BYL167_LOCUS58986</name>
    <name evidence="2" type="ORF">GIL414_LOCUS84687</name>
</gene>
<evidence type="ECO:0000313" key="3">
    <source>
        <dbReference type="Proteomes" id="UP000681967"/>
    </source>
</evidence>
<accession>A0A8S3E910</accession>
<dbReference type="Proteomes" id="UP000681967">
    <property type="component" value="Unassembled WGS sequence"/>
</dbReference>
<dbReference type="EMBL" id="CAJOBJ010367294">
    <property type="protein sequence ID" value="CAF5221715.1"/>
    <property type="molecule type" value="Genomic_DNA"/>
</dbReference>
<comment type="caution">
    <text evidence="1">The sequence shown here is derived from an EMBL/GenBank/DDBJ whole genome shotgun (WGS) entry which is preliminary data.</text>
</comment>
<evidence type="ECO:0000313" key="1">
    <source>
        <dbReference type="EMBL" id="CAF5058711.1"/>
    </source>
</evidence>